<comment type="similarity">
    <text evidence="1">Belongs to the anhydro-N-acetylmuramic acid kinase family.</text>
</comment>
<dbReference type="GO" id="GO:0009254">
    <property type="term" value="P:peptidoglycan turnover"/>
    <property type="evidence" value="ECO:0007669"/>
    <property type="project" value="UniProtKB-UniRule"/>
</dbReference>
<dbReference type="InterPro" id="IPR043129">
    <property type="entry name" value="ATPase_NBD"/>
</dbReference>
<gene>
    <name evidence="1 2" type="primary">anmK</name>
    <name evidence="2" type="ORF">DSM104443_00429</name>
</gene>
<dbReference type="GO" id="GO:0006040">
    <property type="term" value="P:amino sugar metabolic process"/>
    <property type="evidence" value="ECO:0007669"/>
    <property type="project" value="InterPro"/>
</dbReference>
<comment type="pathway">
    <text evidence="1">Cell wall biogenesis; peptidoglycan recycling.</text>
</comment>
<dbReference type="GO" id="GO:0016773">
    <property type="term" value="F:phosphotransferase activity, alcohol group as acceptor"/>
    <property type="evidence" value="ECO:0007669"/>
    <property type="project" value="UniProtKB-UniRule"/>
</dbReference>
<dbReference type="GO" id="GO:0016301">
    <property type="term" value="F:kinase activity"/>
    <property type="evidence" value="ECO:0007669"/>
    <property type="project" value="UniProtKB-KW"/>
</dbReference>
<accession>A0A6M4GPY6</accession>
<dbReference type="CDD" id="cd24050">
    <property type="entry name" value="ASKHA_NBD_ANMK"/>
    <property type="match status" value="1"/>
</dbReference>
<keyword evidence="1" id="KW-0547">Nucleotide-binding</keyword>
<dbReference type="GO" id="GO:0005524">
    <property type="term" value="F:ATP binding"/>
    <property type="evidence" value="ECO:0007669"/>
    <property type="project" value="UniProtKB-UniRule"/>
</dbReference>
<evidence type="ECO:0000256" key="1">
    <source>
        <dbReference type="HAMAP-Rule" id="MF_01270"/>
    </source>
</evidence>
<dbReference type="UniPathway" id="UPA00343"/>
<dbReference type="RefSeq" id="WP_246232463.1">
    <property type="nucleotide sequence ID" value="NZ_CP053069.1"/>
</dbReference>
<dbReference type="AlphaFoldDB" id="A0A6M4GPY6"/>
<dbReference type="PANTHER" id="PTHR30605:SF0">
    <property type="entry name" value="ANHYDRO-N-ACETYLMURAMIC ACID KINASE"/>
    <property type="match status" value="1"/>
</dbReference>
<proteinExistence type="inferred from homology"/>
<keyword evidence="1" id="KW-0067">ATP-binding</keyword>
<dbReference type="Proteomes" id="UP000501534">
    <property type="component" value="Chromosome"/>
</dbReference>
<comment type="pathway">
    <text evidence="1">Amino-sugar metabolism; 1,6-anhydro-N-acetylmuramate degradation.</text>
</comment>
<keyword evidence="3" id="KW-1185">Reference proteome</keyword>
<dbReference type="NCBIfam" id="NF007139">
    <property type="entry name" value="PRK09585.1-3"/>
    <property type="match status" value="1"/>
</dbReference>
<dbReference type="PANTHER" id="PTHR30605">
    <property type="entry name" value="ANHYDRO-N-ACETYLMURAMIC ACID KINASE"/>
    <property type="match status" value="1"/>
</dbReference>
<keyword evidence="1 2" id="KW-0808">Transferase</keyword>
<name>A0A6M4GPY6_9PROT</name>
<dbReference type="EC" id="2.7.1.170" evidence="1"/>
<reference evidence="2 3" key="1">
    <citation type="submission" date="2020-04" db="EMBL/GenBank/DDBJ databases">
        <title>Usitatibacter rugosus gen. nov., sp. nov. and Usitatibacter palustris sp. nov., novel members of Usitatibacteraceae fam. nov. within the order Nitrosomonadales isolated from soil.</title>
        <authorList>
            <person name="Huber K.J."/>
            <person name="Neumann-Schaal M."/>
            <person name="Geppert A."/>
            <person name="Luckner M."/>
            <person name="Wanner G."/>
            <person name="Overmann J."/>
        </authorList>
    </citation>
    <scope>NUCLEOTIDE SEQUENCE [LARGE SCALE GENOMIC DNA]</scope>
    <source>
        <strain evidence="2 3">0125_3</strain>
    </source>
</reference>
<dbReference type="InterPro" id="IPR005338">
    <property type="entry name" value="Anhydro_N_Ac-Mur_kinase"/>
</dbReference>
<dbReference type="SUPFAM" id="SSF53067">
    <property type="entry name" value="Actin-like ATPase domain"/>
    <property type="match status" value="1"/>
</dbReference>
<dbReference type="KEGG" id="uru:DSM104443_00429"/>
<feature type="binding site" evidence="1">
    <location>
        <begin position="11"/>
        <end position="18"/>
    </location>
    <ligand>
        <name>ATP</name>
        <dbReference type="ChEBI" id="CHEBI:30616"/>
    </ligand>
</feature>
<dbReference type="Pfam" id="PF03702">
    <property type="entry name" value="AnmK"/>
    <property type="match status" value="1"/>
</dbReference>
<dbReference type="GO" id="GO:0097175">
    <property type="term" value="P:1,6-anhydro-N-acetyl-beta-muramic acid catabolic process"/>
    <property type="evidence" value="ECO:0007669"/>
    <property type="project" value="UniProtKB-UniRule"/>
</dbReference>
<dbReference type="Gene3D" id="3.30.420.40">
    <property type="match status" value="2"/>
</dbReference>
<organism evidence="2 3">
    <name type="scientific">Usitatibacter rugosus</name>
    <dbReference type="NCBI Taxonomy" id="2732067"/>
    <lineage>
        <taxon>Bacteria</taxon>
        <taxon>Pseudomonadati</taxon>
        <taxon>Pseudomonadota</taxon>
        <taxon>Betaproteobacteria</taxon>
        <taxon>Nitrosomonadales</taxon>
        <taxon>Usitatibacteraceae</taxon>
        <taxon>Usitatibacter</taxon>
    </lineage>
</organism>
<comment type="catalytic activity">
    <reaction evidence="1">
        <text>1,6-anhydro-N-acetyl-beta-muramate + ATP + H2O = N-acetyl-D-muramate 6-phosphate + ADP + H(+)</text>
        <dbReference type="Rhea" id="RHEA:24952"/>
        <dbReference type="ChEBI" id="CHEBI:15377"/>
        <dbReference type="ChEBI" id="CHEBI:15378"/>
        <dbReference type="ChEBI" id="CHEBI:30616"/>
        <dbReference type="ChEBI" id="CHEBI:58690"/>
        <dbReference type="ChEBI" id="CHEBI:58722"/>
        <dbReference type="ChEBI" id="CHEBI:456216"/>
        <dbReference type="EC" id="2.7.1.170"/>
    </reaction>
</comment>
<evidence type="ECO:0000313" key="3">
    <source>
        <dbReference type="Proteomes" id="UP000501534"/>
    </source>
</evidence>
<protein>
    <recommendedName>
        <fullName evidence="1">Anhydro-N-acetylmuramic acid kinase</fullName>
        <ecNumber evidence="1">2.7.1.170</ecNumber>
    </recommendedName>
    <alternativeName>
        <fullName evidence="1">AnhMurNAc kinase</fullName>
    </alternativeName>
</protein>
<comment type="function">
    <text evidence="1">Catalyzes the specific phosphorylation of 1,6-anhydro-N-acetylmuramic acid (anhMurNAc) with the simultaneous cleavage of the 1,6-anhydro ring, generating MurNAc-6-P. Is required for the utilization of anhMurNAc either imported from the medium or derived from its own cell wall murein, and thus plays a role in cell wall recycling.</text>
</comment>
<sequence>MAAIFAGVMSGTSLDGADAAIVAFDAQQPRTLGFASLPFPSSLRETLLALSHPGQGELDNAAHASLALAELYAEVVNLARASAGLPRDQITAIGCHGQTVRHRPEHGFTIQLNDPARVAEQTGIDVVADFRRRDMAAGGQGAPLAPAFHDAVFRSASRARAVVNVGGISNVSLLLHGTPCLGFDCGPGNVLLDAWAQRHLGSPFDTDGAWGARGRVEPRLLARLLEDDYFRRPPPKSTGRERFNLPWLEARLDAGLAPEDVQATLMELTAQAIADAIERFGPATEEIYLCGGGARNRVLASRIAALAGTRRLADTDVLGIAAGAVEAAAFAWLAMKCVRREAIDYSRITGAGGARILGAIYPR</sequence>
<keyword evidence="1 2" id="KW-0418">Kinase</keyword>
<dbReference type="HAMAP" id="MF_01270">
    <property type="entry name" value="AnhMurNAc_kinase"/>
    <property type="match status" value="1"/>
</dbReference>
<dbReference type="UniPathway" id="UPA00544"/>
<dbReference type="EMBL" id="CP053069">
    <property type="protein sequence ID" value="QJR09389.1"/>
    <property type="molecule type" value="Genomic_DNA"/>
</dbReference>
<keyword evidence="1" id="KW-0119">Carbohydrate metabolism</keyword>
<evidence type="ECO:0000313" key="2">
    <source>
        <dbReference type="EMBL" id="QJR09389.1"/>
    </source>
</evidence>